<evidence type="ECO:0000256" key="7">
    <source>
        <dbReference type="SAM" id="Phobius"/>
    </source>
</evidence>
<feature type="transmembrane region" description="Helical" evidence="7">
    <location>
        <begin position="348"/>
        <end position="366"/>
    </location>
</feature>
<dbReference type="PROSITE" id="PS50850">
    <property type="entry name" value="MFS"/>
    <property type="match status" value="1"/>
</dbReference>
<feature type="transmembrane region" description="Helical" evidence="7">
    <location>
        <begin position="310"/>
        <end position="327"/>
    </location>
</feature>
<evidence type="ECO:0000256" key="2">
    <source>
        <dbReference type="ARBA" id="ARBA00022475"/>
    </source>
</evidence>
<accession>A0ABZ1UCU1</accession>
<evidence type="ECO:0000256" key="5">
    <source>
        <dbReference type="ARBA" id="ARBA00023136"/>
    </source>
</evidence>
<comment type="subcellular location">
    <subcellularLocation>
        <location evidence="1">Cell membrane</location>
        <topology evidence="1">Multi-pass membrane protein</topology>
    </subcellularLocation>
</comment>
<evidence type="ECO:0000256" key="4">
    <source>
        <dbReference type="ARBA" id="ARBA00022989"/>
    </source>
</evidence>
<evidence type="ECO:0000256" key="3">
    <source>
        <dbReference type="ARBA" id="ARBA00022692"/>
    </source>
</evidence>
<evidence type="ECO:0000259" key="8">
    <source>
        <dbReference type="PROSITE" id="PS50850"/>
    </source>
</evidence>
<proteinExistence type="predicted"/>
<feature type="transmembrane region" description="Helical" evidence="7">
    <location>
        <begin position="145"/>
        <end position="167"/>
    </location>
</feature>
<dbReference type="EMBL" id="CP108110">
    <property type="protein sequence ID" value="WUQ87979.1"/>
    <property type="molecule type" value="Genomic_DNA"/>
</dbReference>
<gene>
    <name evidence="9" type="ORF">OHA16_36330</name>
</gene>
<dbReference type="InterPro" id="IPR036259">
    <property type="entry name" value="MFS_trans_sf"/>
</dbReference>
<keyword evidence="4 7" id="KW-1133">Transmembrane helix</keyword>
<reference evidence="9" key="1">
    <citation type="submission" date="2022-10" db="EMBL/GenBank/DDBJ databases">
        <title>The complete genomes of actinobacterial strains from the NBC collection.</title>
        <authorList>
            <person name="Joergensen T.S."/>
            <person name="Alvarez Arevalo M."/>
            <person name="Sterndorff E.B."/>
            <person name="Faurdal D."/>
            <person name="Vuksanovic O."/>
            <person name="Mourched A.-S."/>
            <person name="Charusanti P."/>
            <person name="Shaw S."/>
            <person name="Blin K."/>
            <person name="Weber T."/>
        </authorList>
    </citation>
    <scope>NUCLEOTIDE SEQUENCE</scope>
    <source>
        <strain evidence="9">NBC_00222</strain>
    </source>
</reference>
<dbReference type="PRINTS" id="PR01988">
    <property type="entry name" value="EXPORTERBACE"/>
</dbReference>
<feature type="domain" description="Major facilitator superfamily (MFS) profile" evidence="8">
    <location>
        <begin position="14"/>
        <end position="397"/>
    </location>
</feature>
<keyword evidence="5 7" id="KW-0472">Membrane</keyword>
<evidence type="ECO:0000256" key="1">
    <source>
        <dbReference type="ARBA" id="ARBA00004651"/>
    </source>
</evidence>
<feature type="transmembrane region" description="Helical" evidence="7">
    <location>
        <begin position="254"/>
        <end position="275"/>
    </location>
</feature>
<evidence type="ECO:0000313" key="10">
    <source>
        <dbReference type="Proteomes" id="UP001432222"/>
    </source>
</evidence>
<dbReference type="PANTHER" id="PTHR23513:SF11">
    <property type="entry name" value="STAPHYLOFERRIN A TRANSPORTER"/>
    <property type="match status" value="1"/>
</dbReference>
<dbReference type="RefSeq" id="WP_328958532.1">
    <property type="nucleotide sequence ID" value="NZ_CP108110.1"/>
</dbReference>
<feature type="transmembrane region" description="Helical" evidence="7">
    <location>
        <begin position="220"/>
        <end position="242"/>
    </location>
</feature>
<feature type="transmembrane region" description="Helical" evidence="7">
    <location>
        <begin position="372"/>
        <end position="392"/>
    </location>
</feature>
<feature type="transmembrane region" description="Helical" evidence="7">
    <location>
        <begin position="47"/>
        <end position="67"/>
    </location>
</feature>
<keyword evidence="3 7" id="KW-0812">Transmembrane</keyword>
<dbReference type="Proteomes" id="UP001432222">
    <property type="component" value="Chromosome"/>
</dbReference>
<organism evidence="9 10">
    <name type="scientific">Kitasatospora purpeofusca</name>
    <dbReference type="NCBI Taxonomy" id="67352"/>
    <lineage>
        <taxon>Bacteria</taxon>
        <taxon>Bacillati</taxon>
        <taxon>Actinomycetota</taxon>
        <taxon>Actinomycetes</taxon>
        <taxon>Kitasatosporales</taxon>
        <taxon>Streptomycetaceae</taxon>
        <taxon>Kitasatospora</taxon>
    </lineage>
</organism>
<keyword evidence="10" id="KW-1185">Reference proteome</keyword>
<name>A0ABZ1UCU1_9ACTN</name>
<dbReference type="InterPro" id="IPR020846">
    <property type="entry name" value="MFS_dom"/>
</dbReference>
<dbReference type="SUPFAM" id="SSF103473">
    <property type="entry name" value="MFS general substrate transporter"/>
    <property type="match status" value="1"/>
</dbReference>
<sequence>MTSTHHPHPLRLPAFRLLFLGRTISTLGDAVVPAALAIAVTRATGSASALALVLGCAMVPRLLLLPLGGVVGDRVDPRLVALVTDLVRAAAQIAVGLELLGGRPSLAAIAAAEAVGGIASAFAMPTASPLVAAAVDGPQRMRANALLASAVSGARLGGPALAGLLVLTAGPGWAFLLDGASFLVSAALLTRLKVRHTPAERRSLRADLVRGWSEVRSRDWYWTSLIGHAVWNGAAAVLLTLGPLIAFQRMGGEGVWIAMTQAAAFGVLAGSLLAGRFRPRRPLLAATLGLALYALPLVALAVTAPAPVTVASYALAMTGLGFLNPVWQTVVQQEFPPQVLARVTSYDWLLSLAAAPLGYTLAPLAADAWGSTGPLLVTAALVALACGGAALVPGVRRVGRTADADSLTDGPADDRRSLDKGPGATVPVATGVSSPAEEATVGAARRDPTIRT</sequence>
<dbReference type="PANTHER" id="PTHR23513">
    <property type="entry name" value="INTEGRAL MEMBRANE EFFLUX PROTEIN-RELATED"/>
    <property type="match status" value="1"/>
</dbReference>
<dbReference type="InterPro" id="IPR011701">
    <property type="entry name" value="MFS"/>
</dbReference>
<evidence type="ECO:0000313" key="9">
    <source>
        <dbReference type="EMBL" id="WUQ87979.1"/>
    </source>
</evidence>
<feature type="transmembrane region" description="Helical" evidence="7">
    <location>
        <begin position="282"/>
        <end position="304"/>
    </location>
</feature>
<dbReference type="CDD" id="cd06173">
    <property type="entry name" value="MFS_MefA_like"/>
    <property type="match status" value="1"/>
</dbReference>
<protein>
    <submittedName>
        <fullName evidence="9">MFS transporter</fullName>
    </submittedName>
</protein>
<feature type="region of interest" description="Disordered" evidence="6">
    <location>
        <begin position="402"/>
        <end position="452"/>
    </location>
</feature>
<dbReference type="Gene3D" id="1.20.1250.20">
    <property type="entry name" value="MFS general substrate transporter like domains"/>
    <property type="match status" value="1"/>
</dbReference>
<keyword evidence="2" id="KW-1003">Cell membrane</keyword>
<dbReference type="Pfam" id="PF07690">
    <property type="entry name" value="MFS_1"/>
    <property type="match status" value="1"/>
</dbReference>
<feature type="transmembrane region" description="Helical" evidence="7">
    <location>
        <begin position="106"/>
        <end position="133"/>
    </location>
</feature>
<evidence type="ECO:0000256" key="6">
    <source>
        <dbReference type="SAM" id="MobiDB-lite"/>
    </source>
</evidence>
<feature type="transmembrane region" description="Helical" evidence="7">
    <location>
        <begin position="173"/>
        <end position="192"/>
    </location>
</feature>
<dbReference type="InterPro" id="IPR022324">
    <property type="entry name" value="Bacilysin_exporter_BacE_put"/>
</dbReference>